<gene>
    <name evidence="6" type="ORF">SAPIO_CDS1310</name>
</gene>
<feature type="region of interest" description="Disordered" evidence="1">
    <location>
        <begin position="242"/>
        <end position="264"/>
    </location>
</feature>
<dbReference type="KEGG" id="sapo:SAPIO_CDS1310"/>
<keyword evidence="3" id="KW-0732">Signal</keyword>
<dbReference type="HOGENOM" id="CLU_054960_0_0_1"/>
<keyword evidence="2" id="KW-0812">Transmembrane</keyword>
<dbReference type="InterPro" id="IPR049205">
    <property type="entry name" value="Vps3844_N"/>
</dbReference>
<dbReference type="Proteomes" id="UP000028545">
    <property type="component" value="Unassembled WGS sequence"/>
</dbReference>
<dbReference type="GO" id="GO:0005783">
    <property type="term" value="C:endoplasmic reticulum"/>
    <property type="evidence" value="ECO:0007669"/>
    <property type="project" value="TreeGrafter"/>
</dbReference>
<proteinExistence type="predicted"/>
<dbReference type="Pfam" id="PF12955">
    <property type="entry name" value="Vps3844_C"/>
    <property type="match status" value="1"/>
</dbReference>
<dbReference type="AlphaFoldDB" id="A0A084GF16"/>
<dbReference type="InterPro" id="IPR053065">
    <property type="entry name" value="Archenteron_Induction-Rel"/>
</dbReference>
<organism evidence="6 7">
    <name type="scientific">Pseudallescheria apiosperma</name>
    <name type="common">Scedosporium apiospermum</name>
    <dbReference type="NCBI Taxonomy" id="563466"/>
    <lineage>
        <taxon>Eukaryota</taxon>
        <taxon>Fungi</taxon>
        <taxon>Dikarya</taxon>
        <taxon>Ascomycota</taxon>
        <taxon>Pezizomycotina</taxon>
        <taxon>Sordariomycetes</taxon>
        <taxon>Hypocreomycetidae</taxon>
        <taxon>Microascales</taxon>
        <taxon>Microascaceae</taxon>
        <taxon>Scedosporium</taxon>
    </lineage>
</organism>
<dbReference type="OMA" id="DVSVPFW"/>
<evidence type="ECO:0000256" key="2">
    <source>
        <dbReference type="SAM" id="Phobius"/>
    </source>
</evidence>
<evidence type="ECO:0000259" key="5">
    <source>
        <dbReference type="Pfam" id="PF21656"/>
    </source>
</evidence>
<evidence type="ECO:0000313" key="6">
    <source>
        <dbReference type="EMBL" id="KEZ45928.1"/>
    </source>
</evidence>
<protein>
    <submittedName>
        <fullName evidence="6">Uncharacterized protein</fullName>
    </submittedName>
</protein>
<reference evidence="6 7" key="1">
    <citation type="journal article" date="2014" name="Genome Announc.">
        <title>Draft genome sequence of the pathogenic fungus Scedosporium apiospermum.</title>
        <authorList>
            <person name="Vandeputte P."/>
            <person name="Ghamrawi S."/>
            <person name="Rechenmann M."/>
            <person name="Iltis A."/>
            <person name="Giraud S."/>
            <person name="Fleury M."/>
            <person name="Thornton C."/>
            <person name="Delhaes L."/>
            <person name="Meyer W."/>
            <person name="Papon N."/>
            <person name="Bouchara J.P."/>
        </authorList>
    </citation>
    <scope>NUCLEOTIDE SEQUENCE [LARGE SCALE GENOMIC DNA]</scope>
    <source>
        <strain evidence="6 7">IHEM 14462</strain>
    </source>
</reference>
<sequence>MRLSIAVAASLCSLAAAHPKADAYVFRSGSPSQHDDRAPELSRQLTRLILQQRLGVDQHFSSLNELSSLPNTDEAVSYINTLGRSQAPLFSESGSESPSQLLILLEGLEDGGMDGILPGVKKTFTIDEAPNSAAIRKLIDGEFGTVGVRESSCEFGRAINPLDENCWSGQSSIIRYDVKKLPAILEAVQKATPKLQRYAESGEMETTIILFPESSRKSKTNSWSSHPSELRRRQAEAVLLSGDPLPESSPETAKPKAPSSSQVFPGTFQRGTIPNCFQSWNSCITATKNCSGHGFCVDKWSNENTPDGSEPPKTDDAVCFVCSCKRTLDDQNKITRWAGATCEKIDVSTPFALFAGFTIIMVAVVAGGISLLFSVGQEPLPGVLGAGVSKR</sequence>
<keyword evidence="2" id="KW-1133">Transmembrane helix</keyword>
<dbReference type="VEuPathDB" id="FungiDB:SAPIO_CDS1310"/>
<evidence type="ECO:0000256" key="3">
    <source>
        <dbReference type="SAM" id="SignalP"/>
    </source>
</evidence>
<dbReference type="GeneID" id="27720382"/>
<evidence type="ECO:0000259" key="4">
    <source>
        <dbReference type="Pfam" id="PF12955"/>
    </source>
</evidence>
<feature type="transmembrane region" description="Helical" evidence="2">
    <location>
        <begin position="351"/>
        <end position="373"/>
    </location>
</feature>
<dbReference type="OrthoDB" id="5583277at2759"/>
<dbReference type="PANTHER" id="PTHR36853">
    <property type="entry name" value="EXPRESSED PROTEIN"/>
    <property type="match status" value="1"/>
</dbReference>
<evidence type="ECO:0000256" key="1">
    <source>
        <dbReference type="SAM" id="MobiDB-lite"/>
    </source>
</evidence>
<feature type="signal peptide" evidence="3">
    <location>
        <begin position="1"/>
        <end position="17"/>
    </location>
</feature>
<name>A0A084GF16_PSEDA</name>
<dbReference type="Pfam" id="PF21656">
    <property type="entry name" value="DUF6859"/>
    <property type="match status" value="1"/>
</dbReference>
<dbReference type="EMBL" id="JOWA01000055">
    <property type="protein sequence ID" value="KEZ45928.1"/>
    <property type="molecule type" value="Genomic_DNA"/>
</dbReference>
<feature type="domain" description="Vacuolar sorting protein Vps3844 C-terminal" evidence="4">
    <location>
        <begin position="276"/>
        <end position="386"/>
    </location>
</feature>
<feature type="chain" id="PRO_5001775587" evidence="3">
    <location>
        <begin position="18"/>
        <end position="391"/>
    </location>
</feature>
<keyword evidence="2" id="KW-0472">Membrane</keyword>
<keyword evidence="7" id="KW-1185">Reference proteome</keyword>
<dbReference type="PANTHER" id="PTHR36853:SF1">
    <property type="entry name" value="DUF3844 DOMAIN-CONTAINING PROTEIN"/>
    <property type="match status" value="1"/>
</dbReference>
<evidence type="ECO:0000313" key="7">
    <source>
        <dbReference type="Proteomes" id="UP000028545"/>
    </source>
</evidence>
<dbReference type="RefSeq" id="XP_016645727.1">
    <property type="nucleotide sequence ID" value="XM_016784611.1"/>
</dbReference>
<accession>A0A084GF16</accession>
<comment type="caution">
    <text evidence="6">The sequence shown here is derived from an EMBL/GenBank/DDBJ whole genome shotgun (WGS) entry which is preliminary data.</text>
</comment>
<dbReference type="InterPro" id="IPR024382">
    <property type="entry name" value="Vps3844_C"/>
</dbReference>
<feature type="domain" description="Vacuolar sorting protein Vps3844 N-terminal" evidence="5">
    <location>
        <begin position="40"/>
        <end position="140"/>
    </location>
</feature>